<feature type="coiled-coil region" evidence="2">
    <location>
        <begin position="159"/>
        <end position="186"/>
    </location>
</feature>
<dbReference type="NCBIfam" id="TIGR00121">
    <property type="entry name" value="birA_ligase"/>
    <property type="match status" value="1"/>
</dbReference>
<organism evidence="4 5">
    <name type="scientific">Salinimicrobium gaetbulicola</name>
    <dbReference type="NCBI Taxonomy" id="999702"/>
    <lineage>
        <taxon>Bacteria</taxon>
        <taxon>Pseudomonadati</taxon>
        <taxon>Bacteroidota</taxon>
        <taxon>Flavobacteriia</taxon>
        <taxon>Flavobacteriales</taxon>
        <taxon>Flavobacteriaceae</taxon>
        <taxon>Salinimicrobium</taxon>
    </lineage>
</organism>
<evidence type="ECO:0000259" key="3">
    <source>
        <dbReference type="PROSITE" id="PS51733"/>
    </source>
</evidence>
<dbReference type="Gene3D" id="3.30.930.10">
    <property type="entry name" value="Bira Bifunctional Protein, Domain 2"/>
    <property type="match status" value="1"/>
</dbReference>
<keyword evidence="1 4" id="KW-0436">Ligase</keyword>
<protein>
    <submittedName>
        <fullName evidence="4">Biotin--[acetyl-CoA-carboxylase] ligase</fullName>
        <ecNumber evidence="4">6.3.4.15</ecNumber>
    </submittedName>
</protein>
<dbReference type="Proteomes" id="UP001597100">
    <property type="component" value="Unassembled WGS sequence"/>
</dbReference>
<dbReference type="Pfam" id="PF03099">
    <property type="entry name" value="BPL_LplA_LipB"/>
    <property type="match status" value="1"/>
</dbReference>
<dbReference type="InterPro" id="IPR045864">
    <property type="entry name" value="aa-tRNA-synth_II/BPL/LPL"/>
</dbReference>
<evidence type="ECO:0000313" key="5">
    <source>
        <dbReference type="Proteomes" id="UP001597100"/>
    </source>
</evidence>
<dbReference type="PANTHER" id="PTHR12835:SF5">
    <property type="entry name" value="BIOTIN--PROTEIN LIGASE"/>
    <property type="match status" value="1"/>
</dbReference>
<dbReference type="SUPFAM" id="SSF55681">
    <property type="entry name" value="Class II aaRS and biotin synthetases"/>
    <property type="match status" value="1"/>
</dbReference>
<keyword evidence="2" id="KW-0175">Coiled coil</keyword>
<evidence type="ECO:0000256" key="1">
    <source>
        <dbReference type="ARBA" id="ARBA00022598"/>
    </source>
</evidence>
<accession>A0ABW3IDZ0</accession>
<dbReference type="EC" id="6.3.4.15" evidence="4"/>
<dbReference type="PROSITE" id="PS51733">
    <property type="entry name" value="BPL_LPL_CATALYTIC"/>
    <property type="match status" value="1"/>
</dbReference>
<sequence>MHLIKVNAINSTNSFGREMFRTNPGMRATCIVAEKQLQGRGQRGTVWESKPGQNLTFSIVYPKPQISPGQQFLLSATVATSLVNSLSFFELPKLAVKWPNDIMSANSKIAGILIENVITEGKVVASVIGIGLNVNQTDFTGLPLAGSMSTASGKEFDTQKVLDLLLKDLEKNLDELSEKNSEEILKEYKKHLFRKQVPSTFQLPEGAYFSGMIVDVLPGGKLLVKTEDDLLKEYDLKEIKLCY</sequence>
<evidence type="ECO:0000256" key="2">
    <source>
        <dbReference type="SAM" id="Coils"/>
    </source>
</evidence>
<gene>
    <name evidence="4" type="ORF">ACFQ1G_05895</name>
</gene>
<dbReference type="RefSeq" id="WP_380737530.1">
    <property type="nucleotide sequence ID" value="NZ_JBHTJP010000032.1"/>
</dbReference>
<dbReference type="EMBL" id="JBHTJP010000032">
    <property type="protein sequence ID" value="MFD0976316.1"/>
    <property type="molecule type" value="Genomic_DNA"/>
</dbReference>
<comment type="caution">
    <text evidence="4">The sequence shown here is derived from an EMBL/GenBank/DDBJ whole genome shotgun (WGS) entry which is preliminary data.</text>
</comment>
<dbReference type="GO" id="GO:0004077">
    <property type="term" value="F:biotin--[biotin carboxyl-carrier protein] ligase activity"/>
    <property type="evidence" value="ECO:0007669"/>
    <property type="project" value="UniProtKB-EC"/>
</dbReference>
<dbReference type="CDD" id="cd16442">
    <property type="entry name" value="BPL"/>
    <property type="match status" value="1"/>
</dbReference>
<feature type="domain" description="BPL/LPL catalytic" evidence="3">
    <location>
        <begin position="1"/>
        <end position="177"/>
    </location>
</feature>
<dbReference type="PANTHER" id="PTHR12835">
    <property type="entry name" value="BIOTIN PROTEIN LIGASE"/>
    <property type="match status" value="1"/>
</dbReference>
<evidence type="ECO:0000313" key="4">
    <source>
        <dbReference type="EMBL" id="MFD0976316.1"/>
    </source>
</evidence>
<dbReference type="InterPro" id="IPR004143">
    <property type="entry name" value="BPL_LPL_catalytic"/>
</dbReference>
<proteinExistence type="predicted"/>
<name>A0ABW3IDZ0_9FLAO</name>
<dbReference type="InterPro" id="IPR004408">
    <property type="entry name" value="Biotin_CoA_COase_ligase"/>
</dbReference>
<reference evidence="5" key="1">
    <citation type="journal article" date="2019" name="Int. J. Syst. Evol. Microbiol.">
        <title>The Global Catalogue of Microorganisms (GCM) 10K type strain sequencing project: providing services to taxonomists for standard genome sequencing and annotation.</title>
        <authorList>
            <consortium name="The Broad Institute Genomics Platform"/>
            <consortium name="The Broad Institute Genome Sequencing Center for Infectious Disease"/>
            <person name="Wu L."/>
            <person name="Ma J."/>
        </authorList>
    </citation>
    <scope>NUCLEOTIDE SEQUENCE [LARGE SCALE GENOMIC DNA]</scope>
    <source>
        <strain evidence="5">CCUG 60898</strain>
    </source>
</reference>
<keyword evidence="5" id="KW-1185">Reference proteome</keyword>